<dbReference type="SUPFAM" id="SSF51338">
    <property type="entry name" value="Composite domain of metallo-dependent hydrolases"/>
    <property type="match status" value="1"/>
</dbReference>
<dbReference type="Gene3D" id="2.30.40.10">
    <property type="entry name" value="Urease, subunit C, domain 1"/>
    <property type="match status" value="1"/>
</dbReference>
<dbReference type="EMBL" id="DVMR01000055">
    <property type="protein sequence ID" value="HIU44029.1"/>
    <property type="molecule type" value="Genomic_DNA"/>
</dbReference>
<dbReference type="GO" id="GO:0016810">
    <property type="term" value="F:hydrolase activity, acting on carbon-nitrogen (but not peptide) bonds"/>
    <property type="evidence" value="ECO:0007669"/>
    <property type="project" value="InterPro"/>
</dbReference>
<accession>A0A9D1IXP7</accession>
<organism evidence="2 3">
    <name type="scientific">Candidatus Ventrousia excrementavium</name>
    <dbReference type="NCBI Taxonomy" id="2840961"/>
    <lineage>
        <taxon>Bacteria</taxon>
        <taxon>Bacillati</taxon>
        <taxon>Bacillota</taxon>
        <taxon>Clostridia</taxon>
        <taxon>Eubacteriales</taxon>
        <taxon>Clostridiaceae</taxon>
        <taxon>Clostridiaceae incertae sedis</taxon>
        <taxon>Candidatus Ventrousia</taxon>
    </lineage>
</organism>
<feature type="domain" description="Amidohydrolase-related" evidence="1">
    <location>
        <begin position="55"/>
        <end position="398"/>
    </location>
</feature>
<dbReference type="PANTHER" id="PTHR43135:SF3">
    <property type="entry name" value="ALPHA-D-RIBOSE 1-METHYLPHOSPHONATE 5-TRIPHOSPHATE DIPHOSPHATASE"/>
    <property type="match status" value="1"/>
</dbReference>
<dbReference type="InterPro" id="IPR032466">
    <property type="entry name" value="Metal_Hydrolase"/>
</dbReference>
<evidence type="ECO:0000259" key="1">
    <source>
        <dbReference type="Pfam" id="PF01979"/>
    </source>
</evidence>
<sequence length="402" mass="42867">MNAFAIQGRIIDAVSDIPIENGLIVIRGSDIVYTGPSAGYELPDEFEVINAGSGTILPGLIDCHAHLSGSEGSGPDSRDRLLTAAYHMGLLLDAGFTTIRDMSGFSGALKRAVARGHLRGPNVMAAGKVLSPSAGHVDLVPHLPVELSNRFDDLGCLADGVDGCLKAVREQFRNGAECIKICATGGVSSAIDGLDDVQFSDEEIAVMVQEAMRHGTYVCAHCSNAAGTYQALKNGVLCIEHGIDLDDRCLELMIKKHVPVVTTLYVSNLVATLPDFPAFMREKGRKAAQSHQKSLLRARDAGLCIAYGTDFSNSPNTPYLANGLEFRAIVNAGFTPMEAIKIGTINSAHVVKRAERIGSLECGKQADIIVVDGNPLQDIETLTHADHVKLVVQNGKIVKHTF</sequence>
<dbReference type="SUPFAM" id="SSF51556">
    <property type="entry name" value="Metallo-dependent hydrolases"/>
    <property type="match status" value="1"/>
</dbReference>
<dbReference type="Gene3D" id="3.20.20.140">
    <property type="entry name" value="Metal-dependent hydrolases"/>
    <property type="match status" value="1"/>
</dbReference>
<dbReference type="PANTHER" id="PTHR43135">
    <property type="entry name" value="ALPHA-D-RIBOSE 1-METHYLPHOSPHONATE 5-TRIPHOSPHATE DIPHOSPHATASE"/>
    <property type="match status" value="1"/>
</dbReference>
<gene>
    <name evidence="2" type="ORF">IAB67_07005</name>
</gene>
<protein>
    <submittedName>
        <fullName evidence="2">Amidohydrolase family protein</fullName>
    </submittedName>
</protein>
<reference evidence="2" key="1">
    <citation type="submission" date="2020-10" db="EMBL/GenBank/DDBJ databases">
        <authorList>
            <person name="Gilroy R."/>
        </authorList>
    </citation>
    <scope>NUCLEOTIDE SEQUENCE</scope>
    <source>
        <strain evidence="2">CHK191-8634</strain>
    </source>
</reference>
<dbReference type="InterPro" id="IPR011059">
    <property type="entry name" value="Metal-dep_hydrolase_composite"/>
</dbReference>
<dbReference type="Proteomes" id="UP000824073">
    <property type="component" value="Unassembled WGS sequence"/>
</dbReference>
<dbReference type="InterPro" id="IPR051781">
    <property type="entry name" value="Metallo-dep_Hydrolase"/>
</dbReference>
<reference evidence="2" key="2">
    <citation type="journal article" date="2021" name="PeerJ">
        <title>Extensive microbial diversity within the chicken gut microbiome revealed by metagenomics and culture.</title>
        <authorList>
            <person name="Gilroy R."/>
            <person name="Ravi A."/>
            <person name="Getino M."/>
            <person name="Pursley I."/>
            <person name="Horton D.L."/>
            <person name="Alikhan N.F."/>
            <person name="Baker D."/>
            <person name="Gharbi K."/>
            <person name="Hall N."/>
            <person name="Watson M."/>
            <person name="Adriaenssens E.M."/>
            <person name="Foster-Nyarko E."/>
            <person name="Jarju S."/>
            <person name="Secka A."/>
            <person name="Antonio M."/>
            <person name="Oren A."/>
            <person name="Chaudhuri R.R."/>
            <person name="La Ragione R."/>
            <person name="Hildebrand F."/>
            <person name="Pallen M.J."/>
        </authorList>
    </citation>
    <scope>NUCLEOTIDE SEQUENCE</scope>
    <source>
        <strain evidence="2">CHK191-8634</strain>
    </source>
</reference>
<dbReference type="AlphaFoldDB" id="A0A9D1IXP7"/>
<dbReference type="CDD" id="cd01299">
    <property type="entry name" value="Met_dep_hydrolase_A"/>
    <property type="match status" value="1"/>
</dbReference>
<name>A0A9D1IXP7_9CLOT</name>
<comment type="caution">
    <text evidence="2">The sequence shown here is derived from an EMBL/GenBank/DDBJ whole genome shotgun (WGS) entry which is preliminary data.</text>
</comment>
<evidence type="ECO:0000313" key="3">
    <source>
        <dbReference type="Proteomes" id="UP000824073"/>
    </source>
</evidence>
<dbReference type="Pfam" id="PF01979">
    <property type="entry name" value="Amidohydro_1"/>
    <property type="match status" value="1"/>
</dbReference>
<dbReference type="InterPro" id="IPR006680">
    <property type="entry name" value="Amidohydro-rel"/>
</dbReference>
<proteinExistence type="predicted"/>
<evidence type="ECO:0000313" key="2">
    <source>
        <dbReference type="EMBL" id="HIU44029.1"/>
    </source>
</evidence>
<dbReference type="InterPro" id="IPR057744">
    <property type="entry name" value="OTAase-like"/>
</dbReference>